<reference evidence="4" key="2">
    <citation type="submission" date="2025-09" db="UniProtKB">
        <authorList>
            <consortium name="Ensembl"/>
        </authorList>
    </citation>
    <scope>IDENTIFICATION</scope>
</reference>
<protein>
    <submittedName>
        <fullName evidence="4">Thymocyte selection associated family member 2</fullName>
    </submittedName>
</protein>
<feature type="compositionally biased region" description="Basic and acidic residues" evidence="2">
    <location>
        <begin position="555"/>
        <end position="565"/>
    </location>
</feature>
<keyword evidence="5" id="KW-1185">Reference proteome</keyword>
<feature type="compositionally biased region" description="Polar residues" evidence="2">
    <location>
        <begin position="498"/>
        <end position="507"/>
    </location>
</feature>
<feature type="region of interest" description="Disordered" evidence="2">
    <location>
        <begin position="455"/>
        <end position="565"/>
    </location>
</feature>
<sequence length="585" mass="65082">MEPLSFQEYICSLDPTTLPRILRICSGVYFQGSVYEISGNECCLSTGDLLKITAVTLQKVVCENVRTGQTTELLPTFKGLFQPAPDLGPCPAPQEPFLGVSMKKGLTLPQALEWGGRQRQPLRCPTIGPHALLLSPVYEVQATMNLRRDEVKIPSTLEVDVEDVTEESQDVHFSRPLLLSEVLGMEEVLPTQAEILEGPRSATIFESAWVPRLRKGQRLQIHSCSHTWRVLASARSGTRRFLLSSAYQGRFRRRPRQFAGVQELAASLQPGQQLHVVVTQDCEGREDDVPPLSVGDRLEARQLLLAGGSTRLLCLRHSEEEDEEEEGEELLLPLDLGGSFVEEACDNKKYRLTELVELLPLPCDVRVVATDPALERDVLGSFPALRLEARITQPFLVSSFCEEPDKGFEIPPQWLDLSLVLTEEPVHSQAPSTHCSHVEELTEAFYYKLLAQLPGGSAPPPPRPPKPKAAGRAVQVQPSPAPKQKDRTRSRGKRSLAPSPTTSSQTRLAPPLPPPLVLPQKVKSLTTHRSTPNEYSPRPRLLASPRSRKAPSNTDMEKSSDEHDYEVIEEDIQKTIHKMQTVFPF</sequence>
<reference evidence="4" key="1">
    <citation type="submission" date="2025-08" db="UniProtKB">
        <authorList>
            <consortium name="Ensembl"/>
        </authorList>
    </citation>
    <scope>IDENTIFICATION</scope>
</reference>
<dbReference type="Pfam" id="PF12736">
    <property type="entry name" value="CABIT"/>
    <property type="match status" value="2"/>
</dbReference>
<comment type="similarity">
    <text evidence="1">Belongs to the themis family.</text>
</comment>
<dbReference type="InterPro" id="IPR025946">
    <property type="entry name" value="CABIT_dom"/>
</dbReference>
<dbReference type="AlphaFoldDB" id="A0A8B9BWG3"/>
<dbReference type="GO" id="GO:0050852">
    <property type="term" value="P:T cell receptor signaling pathway"/>
    <property type="evidence" value="ECO:0007669"/>
    <property type="project" value="Ensembl"/>
</dbReference>
<accession>A0A8B9BWG3</accession>
<dbReference type="PANTHER" id="PTHR15215:SF2">
    <property type="entry name" value="PROTEIN THEMIS2"/>
    <property type="match status" value="1"/>
</dbReference>
<feature type="domain" description="CABIT" evidence="3">
    <location>
        <begin position="189"/>
        <end position="419"/>
    </location>
</feature>
<dbReference type="GO" id="GO:0005634">
    <property type="term" value="C:nucleus"/>
    <property type="evidence" value="ECO:0007669"/>
    <property type="project" value="Ensembl"/>
</dbReference>
<feature type="compositionally biased region" description="Polar residues" evidence="2">
    <location>
        <begin position="523"/>
        <end position="534"/>
    </location>
</feature>
<dbReference type="GO" id="GO:0050864">
    <property type="term" value="P:regulation of B cell activation"/>
    <property type="evidence" value="ECO:0007669"/>
    <property type="project" value="Ensembl"/>
</dbReference>
<evidence type="ECO:0000256" key="2">
    <source>
        <dbReference type="SAM" id="MobiDB-lite"/>
    </source>
</evidence>
<dbReference type="Proteomes" id="UP000694426">
    <property type="component" value="Unplaced"/>
</dbReference>
<proteinExistence type="inferred from homology"/>
<evidence type="ECO:0000256" key="1">
    <source>
        <dbReference type="ARBA" id="ARBA00006414"/>
    </source>
</evidence>
<gene>
    <name evidence="4" type="primary">THEMIS2</name>
</gene>
<feature type="compositionally biased region" description="Low complexity" evidence="2">
    <location>
        <begin position="536"/>
        <end position="545"/>
    </location>
</feature>
<evidence type="ECO:0000313" key="5">
    <source>
        <dbReference type="Proteomes" id="UP000694426"/>
    </source>
</evidence>
<evidence type="ECO:0000259" key="3">
    <source>
        <dbReference type="Pfam" id="PF12736"/>
    </source>
</evidence>
<dbReference type="PANTHER" id="PTHR15215">
    <property type="entry name" value="CABIT DOMAIN-CONTAINING PROTEIN"/>
    <property type="match status" value="1"/>
</dbReference>
<dbReference type="InterPro" id="IPR039671">
    <property type="entry name" value="THEMIS"/>
</dbReference>
<evidence type="ECO:0000313" key="4">
    <source>
        <dbReference type="Ensembl" id="ENSABRP00000010014.1"/>
    </source>
</evidence>
<dbReference type="Ensembl" id="ENSABRT00000014279.1">
    <property type="protein sequence ID" value="ENSABRP00000010014.1"/>
    <property type="gene ID" value="ENSABRG00000008971.1"/>
</dbReference>
<dbReference type="GO" id="GO:0005737">
    <property type="term" value="C:cytoplasm"/>
    <property type="evidence" value="ECO:0007669"/>
    <property type="project" value="Ensembl"/>
</dbReference>
<name>A0A8B9BWG3_9AVES</name>
<organism evidence="4 5">
    <name type="scientific">Anser brachyrhynchus</name>
    <name type="common">Pink-footed goose</name>
    <dbReference type="NCBI Taxonomy" id="132585"/>
    <lineage>
        <taxon>Eukaryota</taxon>
        <taxon>Metazoa</taxon>
        <taxon>Chordata</taxon>
        <taxon>Craniata</taxon>
        <taxon>Vertebrata</taxon>
        <taxon>Euteleostomi</taxon>
        <taxon>Archelosauria</taxon>
        <taxon>Archosauria</taxon>
        <taxon>Dinosauria</taxon>
        <taxon>Saurischia</taxon>
        <taxon>Theropoda</taxon>
        <taxon>Coelurosauria</taxon>
        <taxon>Aves</taxon>
        <taxon>Neognathae</taxon>
        <taxon>Galloanserae</taxon>
        <taxon>Anseriformes</taxon>
        <taxon>Anatidae</taxon>
        <taxon>Anserinae</taxon>
        <taxon>Anser</taxon>
    </lineage>
</organism>
<dbReference type="GeneTree" id="ENSGT00530000063770"/>
<feature type="domain" description="CABIT" evidence="3">
    <location>
        <begin position="18"/>
        <end position="87"/>
    </location>
</feature>